<dbReference type="InterPro" id="IPR050659">
    <property type="entry name" value="Peptidase_M24B"/>
</dbReference>
<dbReference type="GO" id="GO:0102009">
    <property type="term" value="F:proline dipeptidase activity"/>
    <property type="evidence" value="ECO:0007669"/>
    <property type="project" value="UniProtKB-EC"/>
</dbReference>
<accession>A0A7Y9FPT3</accession>
<dbReference type="EC" id="3.4.13.9" evidence="3"/>
<dbReference type="SUPFAM" id="SSF53092">
    <property type="entry name" value="Creatinase/prolidase N-terminal domain"/>
    <property type="match status" value="1"/>
</dbReference>
<feature type="domain" description="Peptidase M24" evidence="1">
    <location>
        <begin position="191"/>
        <end position="396"/>
    </location>
</feature>
<protein>
    <submittedName>
        <fullName evidence="3">Xaa-Pro dipeptidase</fullName>
        <ecNumber evidence="3">3.4.13.9</ecNumber>
    </submittedName>
</protein>
<dbReference type="InterPro" id="IPR000994">
    <property type="entry name" value="Pept_M24"/>
</dbReference>
<sequence>MVFYKTGRRDLLRGVTAGLALGATGNVPLSHAGLATLPPRPNPITAAEILTRIARAQVLIREQGLAAILVEPGASMRYYTGIDWWRSERITCALIPVMGEISVITPSFEEPSVRESLAIEAQVHTWLEDEDPIALIASAIPTDVDVIGIEETVRFFIVDGLMRSRPRVKFRSASDVVPRCRLVKSPVELALMQYATDITIAAYRYTVPRVRVGMKPADVQAIMKGATERLGGKSEFEEVLVGKASALPHGSNEPQVVRPRDIVLMDCGCSVDGYQSDVSRTFVVGKPTDRQRMLWSQVQQGQQVAFHAAIIGKPAGVVDDAVRSYYEKLGYGPGYRLPGLSHRTGHGIGLDGHEPINLVHGEMGRLQPGMCFSNEPGLYVPDLFGVRIEDCFYMTEHGPRWFSNPPTSLDQPV</sequence>
<dbReference type="InterPro" id="IPR006311">
    <property type="entry name" value="TAT_signal"/>
</dbReference>
<dbReference type="PANTHER" id="PTHR46112:SF3">
    <property type="entry name" value="AMINOPEPTIDASE YPDF"/>
    <property type="match status" value="1"/>
</dbReference>
<evidence type="ECO:0000259" key="1">
    <source>
        <dbReference type="Pfam" id="PF00557"/>
    </source>
</evidence>
<evidence type="ECO:0000259" key="2">
    <source>
        <dbReference type="Pfam" id="PF01321"/>
    </source>
</evidence>
<dbReference type="InterPro" id="IPR029149">
    <property type="entry name" value="Creatin/AminoP/Spt16_N"/>
</dbReference>
<dbReference type="InterPro" id="IPR036005">
    <property type="entry name" value="Creatinase/aminopeptidase-like"/>
</dbReference>
<reference evidence="3 4" key="1">
    <citation type="submission" date="2020-07" db="EMBL/GenBank/DDBJ databases">
        <authorList>
            <person name="Partida-Martinez L."/>
            <person name="Huntemann M."/>
            <person name="Clum A."/>
            <person name="Wang J."/>
            <person name="Palaniappan K."/>
            <person name="Ritter S."/>
            <person name="Chen I.-M."/>
            <person name="Stamatis D."/>
            <person name="Reddy T."/>
            <person name="O'Malley R."/>
            <person name="Daum C."/>
            <person name="Shapiro N."/>
            <person name="Ivanova N."/>
            <person name="Kyrpides N."/>
            <person name="Woyke T."/>
        </authorList>
    </citation>
    <scope>NUCLEOTIDE SEQUENCE [LARGE SCALE GENOMIC DNA]</scope>
    <source>
        <strain evidence="3 4">AS2.3</strain>
    </source>
</reference>
<keyword evidence="3" id="KW-0378">Hydrolase</keyword>
<dbReference type="InterPro" id="IPR000587">
    <property type="entry name" value="Creatinase_N"/>
</dbReference>
<evidence type="ECO:0000313" key="4">
    <source>
        <dbReference type="Proteomes" id="UP000517753"/>
    </source>
</evidence>
<keyword evidence="3" id="KW-0224">Dipeptidase</keyword>
<feature type="domain" description="Creatinase N-terminal" evidence="2">
    <location>
        <begin position="52"/>
        <end position="183"/>
    </location>
</feature>
<dbReference type="Pfam" id="PF00557">
    <property type="entry name" value="Peptidase_M24"/>
    <property type="match status" value="1"/>
</dbReference>
<name>A0A7Y9FPT3_9SPHN</name>
<dbReference type="PROSITE" id="PS51318">
    <property type="entry name" value="TAT"/>
    <property type="match status" value="1"/>
</dbReference>
<dbReference type="AlphaFoldDB" id="A0A7Y9FPT3"/>
<dbReference type="EMBL" id="JACCBY010000004">
    <property type="protein sequence ID" value="NYD91093.1"/>
    <property type="molecule type" value="Genomic_DNA"/>
</dbReference>
<dbReference type="Pfam" id="PF01321">
    <property type="entry name" value="Creatinase_N"/>
    <property type="match status" value="1"/>
</dbReference>
<dbReference type="Proteomes" id="UP000517753">
    <property type="component" value="Unassembled WGS sequence"/>
</dbReference>
<evidence type="ECO:0000313" key="3">
    <source>
        <dbReference type="EMBL" id="NYD91093.1"/>
    </source>
</evidence>
<dbReference type="PANTHER" id="PTHR46112">
    <property type="entry name" value="AMINOPEPTIDASE"/>
    <property type="match status" value="1"/>
</dbReference>
<dbReference type="Gene3D" id="3.40.350.10">
    <property type="entry name" value="Creatinase/prolidase N-terminal domain"/>
    <property type="match status" value="1"/>
</dbReference>
<reference evidence="3 4" key="2">
    <citation type="submission" date="2020-08" db="EMBL/GenBank/DDBJ databases">
        <title>The Agave Microbiome: Exploring the role of microbial communities in plant adaptations to desert environments.</title>
        <authorList>
            <person name="Partida-Martinez L.P."/>
        </authorList>
    </citation>
    <scope>NUCLEOTIDE SEQUENCE [LARGE SCALE GENOMIC DNA]</scope>
    <source>
        <strain evidence="3 4">AS2.3</strain>
    </source>
</reference>
<keyword evidence="4" id="KW-1185">Reference proteome</keyword>
<proteinExistence type="predicted"/>
<dbReference type="RefSeq" id="WP_179509536.1">
    <property type="nucleotide sequence ID" value="NZ_JACCBY010000004.1"/>
</dbReference>
<gene>
    <name evidence="3" type="ORF">HD841_002900</name>
</gene>
<dbReference type="SUPFAM" id="SSF55920">
    <property type="entry name" value="Creatinase/aminopeptidase"/>
    <property type="match status" value="1"/>
</dbReference>
<comment type="caution">
    <text evidence="3">The sequence shown here is derived from an EMBL/GenBank/DDBJ whole genome shotgun (WGS) entry which is preliminary data.</text>
</comment>
<dbReference type="Gene3D" id="3.90.230.10">
    <property type="entry name" value="Creatinase/methionine aminopeptidase superfamily"/>
    <property type="match status" value="1"/>
</dbReference>
<organism evidence="3 4">
    <name type="scientific">Sphingomonas melonis</name>
    <dbReference type="NCBI Taxonomy" id="152682"/>
    <lineage>
        <taxon>Bacteria</taxon>
        <taxon>Pseudomonadati</taxon>
        <taxon>Pseudomonadota</taxon>
        <taxon>Alphaproteobacteria</taxon>
        <taxon>Sphingomonadales</taxon>
        <taxon>Sphingomonadaceae</taxon>
        <taxon>Sphingomonas</taxon>
    </lineage>
</organism>
<keyword evidence="3" id="KW-0645">Protease</keyword>